<evidence type="ECO:0000313" key="2">
    <source>
        <dbReference type="EMBL" id="HEF87335.1"/>
    </source>
</evidence>
<comment type="caution">
    <text evidence="2">The sequence shown here is derived from an EMBL/GenBank/DDBJ whole genome shotgun (WGS) entry which is preliminary data.</text>
</comment>
<proteinExistence type="predicted"/>
<accession>A0A7C2BKK7</accession>
<protein>
    <submittedName>
        <fullName evidence="2">30S processome protein Utp24</fullName>
    </submittedName>
</protein>
<dbReference type="InterPro" id="IPR029060">
    <property type="entry name" value="PIN-like_dom_sf"/>
</dbReference>
<dbReference type="InterPro" id="IPR041120">
    <property type="entry name" value="PIN_9"/>
</dbReference>
<dbReference type="Gene3D" id="3.40.50.1010">
    <property type="entry name" value="5'-nuclease"/>
    <property type="match status" value="1"/>
</dbReference>
<dbReference type="EMBL" id="DSJT01000021">
    <property type="protein sequence ID" value="HEF87335.1"/>
    <property type="molecule type" value="Genomic_DNA"/>
</dbReference>
<sequence>MLLLMAEGFPLLEMIEEQVAFKPECIVLTHSLRELEAIGEREGGLMRRKCELAVKIARERCKIVEFRGDLKNADDAIIEYAVLNNAAVASNDKELRRRAREKGLSEIYLREESRRIVVEGLLEY</sequence>
<name>A0A7C2BKK7_9CREN</name>
<feature type="domain" description="VapC9 PIN-like" evidence="1">
    <location>
        <begin position="24"/>
        <end position="111"/>
    </location>
</feature>
<reference evidence="2" key="1">
    <citation type="journal article" date="2020" name="mSystems">
        <title>Genome- and Community-Level Interaction Insights into Carbon Utilization and Element Cycling Functions of Hydrothermarchaeota in Hydrothermal Sediment.</title>
        <authorList>
            <person name="Zhou Z."/>
            <person name="Liu Y."/>
            <person name="Xu W."/>
            <person name="Pan J."/>
            <person name="Luo Z.H."/>
            <person name="Li M."/>
        </authorList>
    </citation>
    <scope>NUCLEOTIDE SEQUENCE [LARGE SCALE GENOMIC DNA]</scope>
    <source>
        <strain evidence="2">SpSt-23</strain>
    </source>
</reference>
<gene>
    <name evidence="2" type="ORF">ENP55_03400</name>
</gene>
<dbReference type="CDD" id="cd09879">
    <property type="entry name" value="PIN_VapC_AF0591-like"/>
    <property type="match status" value="1"/>
</dbReference>
<evidence type="ECO:0000259" key="1">
    <source>
        <dbReference type="Pfam" id="PF18477"/>
    </source>
</evidence>
<dbReference type="AlphaFoldDB" id="A0A7C2BKK7"/>
<organism evidence="2">
    <name type="scientific">Thermosphaera aggregans</name>
    <dbReference type="NCBI Taxonomy" id="54254"/>
    <lineage>
        <taxon>Archaea</taxon>
        <taxon>Thermoproteota</taxon>
        <taxon>Thermoprotei</taxon>
        <taxon>Desulfurococcales</taxon>
        <taxon>Desulfurococcaceae</taxon>
        <taxon>Thermosphaera</taxon>
    </lineage>
</organism>
<dbReference type="SUPFAM" id="SSF88723">
    <property type="entry name" value="PIN domain-like"/>
    <property type="match status" value="1"/>
</dbReference>
<dbReference type="Pfam" id="PF18477">
    <property type="entry name" value="PIN_9"/>
    <property type="match status" value="1"/>
</dbReference>